<keyword evidence="3" id="KW-1185">Reference proteome</keyword>
<organism evidence="1 3">
    <name type="scientific">Caerostris darwini</name>
    <dbReference type="NCBI Taxonomy" id="1538125"/>
    <lineage>
        <taxon>Eukaryota</taxon>
        <taxon>Metazoa</taxon>
        <taxon>Ecdysozoa</taxon>
        <taxon>Arthropoda</taxon>
        <taxon>Chelicerata</taxon>
        <taxon>Arachnida</taxon>
        <taxon>Araneae</taxon>
        <taxon>Araneomorphae</taxon>
        <taxon>Entelegynae</taxon>
        <taxon>Araneoidea</taxon>
        <taxon>Araneidae</taxon>
        <taxon>Caerostris</taxon>
    </lineage>
</organism>
<evidence type="ECO:0000313" key="1">
    <source>
        <dbReference type="EMBL" id="GIX89724.1"/>
    </source>
</evidence>
<reference evidence="1 3" key="1">
    <citation type="submission" date="2021-06" db="EMBL/GenBank/DDBJ databases">
        <title>Caerostris darwini draft genome.</title>
        <authorList>
            <person name="Kono N."/>
            <person name="Arakawa K."/>
        </authorList>
    </citation>
    <scope>NUCLEOTIDE SEQUENCE [LARGE SCALE GENOMIC DNA]</scope>
</reference>
<dbReference type="Proteomes" id="UP001054837">
    <property type="component" value="Unassembled WGS sequence"/>
</dbReference>
<name>A0AAV4NY35_9ARAC</name>
<gene>
    <name evidence="1" type="ORF">CDAR_245131</name>
    <name evidence="2" type="ORF">CDAR_245451</name>
</gene>
<dbReference type="EMBL" id="BPLQ01002197">
    <property type="protein sequence ID" value="GIX89799.1"/>
    <property type="molecule type" value="Genomic_DNA"/>
</dbReference>
<evidence type="ECO:0000313" key="2">
    <source>
        <dbReference type="EMBL" id="GIX89799.1"/>
    </source>
</evidence>
<dbReference type="AlphaFoldDB" id="A0AAV4NY35"/>
<protein>
    <submittedName>
        <fullName evidence="1">Uncharacterized protein</fullName>
    </submittedName>
</protein>
<accession>A0AAV4NY35</accession>
<dbReference type="EMBL" id="BPLQ01002197">
    <property type="protein sequence ID" value="GIX89724.1"/>
    <property type="molecule type" value="Genomic_DNA"/>
</dbReference>
<comment type="caution">
    <text evidence="1">The sequence shown here is derived from an EMBL/GenBank/DDBJ whole genome shotgun (WGS) entry which is preliminary data.</text>
</comment>
<sequence>MLLASARSWSSPKKMTGGNKNKTLKLFAVKCDMIDNMIKRAGYITARLQGEGEGAKLFGGKSSFCEKDGRKRFFEDAEAPDIWPSPKCFLKLSEL</sequence>
<proteinExistence type="predicted"/>
<evidence type="ECO:0000313" key="3">
    <source>
        <dbReference type="Proteomes" id="UP001054837"/>
    </source>
</evidence>